<dbReference type="Proteomes" id="UP000037035">
    <property type="component" value="Unassembled WGS sequence"/>
</dbReference>
<reference evidence="1 2" key="1">
    <citation type="submission" date="2015-08" db="EMBL/GenBank/DDBJ databases">
        <title>Next Generation Sequencing and Analysis of the Genome of Puccinia sorghi L Schw, the Causal Agent of Maize Common Rust.</title>
        <authorList>
            <person name="Rochi L."/>
            <person name="Burguener G."/>
            <person name="Darino M."/>
            <person name="Turjanski A."/>
            <person name="Kreff E."/>
            <person name="Dieguez M.J."/>
            <person name="Sacco F."/>
        </authorList>
    </citation>
    <scope>NUCLEOTIDE SEQUENCE [LARGE SCALE GENOMIC DNA]</scope>
    <source>
        <strain evidence="1 2">RO10H11247</strain>
    </source>
</reference>
<accession>A0A0L6USF3</accession>
<evidence type="ECO:0000313" key="1">
    <source>
        <dbReference type="EMBL" id="KNZ51177.1"/>
    </source>
</evidence>
<protein>
    <submittedName>
        <fullName evidence="1">Uncharacterized protein</fullName>
    </submittedName>
</protein>
<dbReference type="STRING" id="27349.A0A0L6USF3"/>
<dbReference type="VEuPathDB" id="FungiDB:VP01_405g7"/>
<dbReference type="EMBL" id="LAVV01009124">
    <property type="protein sequence ID" value="KNZ51177.1"/>
    <property type="molecule type" value="Genomic_DNA"/>
</dbReference>
<organism evidence="1 2">
    <name type="scientific">Puccinia sorghi</name>
    <dbReference type="NCBI Taxonomy" id="27349"/>
    <lineage>
        <taxon>Eukaryota</taxon>
        <taxon>Fungi</taxon>
        <taxon>Dikarya</taxon>
        <taxon>Basidiomycota</taxon>
        <taxon>Pucciniomycotina</taxon>
        <taxon>Pucciniomycetes</taxon>
        <taxon>Pucciniales</taxon>
        <taxon>Pucciniaceae</taxon>
        <taxon>Puccinia</taxon>
    </lineage>
</organism>
<dbReference type="AlphaFoldDB" id="A0A0L6USF3"/>
<gene>
    <name evidence="1" type="ORF">VP01_405g7</name>
</gene>
<sequence>MTHSYFCVFWVVHRPAPILLSHLEDSLDSQLKMIYPNLKENKVENPIHIAGISDAKEIFENSKKQVEVAKIFGISDRQVQHIISYSWSNSSASTNQHRAKSKLTNNVVTSILFFLKDNPSTTLKKLTKHVKDKHEIQVLLGAIQKMPKTIQFRRLSPPFHAR</sequence>
<name>A0A0L6USF3_9BASI</name>
<comment type="caution">
    <text evidence="1">The sequence shown here is derived from an EMBL/GenBank/DDBJ whole genome shotgun (WGS) entry which is preliminary data.</text>
</comment>
<proteinExistence type="predicted"/>
<keyword evidence="2" id="KW-1185">Reference proteome</keyword>
<evidence type="ECO:0000313" key="2">
    <source>
        <dbReference type="Proteomes" id="UP000037035"/>
    </source>
</evidence>